<feature type="chain" id="PRO_5011455821" description="DUF2147 domain-containing protein" evidence="1">
    <location>
        <begin position="21"/>
        <end position="145"/>
    </location>
</feature>
<feature type="domain" description="DUF2147" evidence="2">
    <location>
        <begin position="29"/>
        <end position="143"/>
    </location>
</feature>
<evidence type="ECO:0000313" key="3">
    <source>
        <dbReference type="EMBL" id="SDM20517.1"/>
    </source>
</evidence>
<reference evidence="3 4" key="1">
    <citation type="submission" date="2016-10" db="EMBL/GenBank/DDBJ databases">
        <authorList>
            <person name="de Groot N.N."/>
        </authorList>
    </citation>
    <scope>NUCLEOTIDE SEQUENCE [LARGE SCALE GENOMIC DNA]</scope>
    <source>
        <strain evidence="3 4">DSM 21668</strain>
    </source>
</reference>
<dbReference type="STRING" id="563176.SAMN04488090_2823"/>
<organism evidence="3 4">
    <name type="scientific">Siphonobacter aquaeclarae</name>
    <dbReference type="NCBI Taxonomy" id="563176"/>
    <lineage>
        <taxon>Bacteria</taxon>
        <taxon>Pseudomonadati</taxon>
        <taxon>Bacteroidota</taxon>
        <taxon>Cytophagia</taxon>
        <taxon>Cytophagales</taxon>
        <taxon>Cytophagaceae</taxon>
        <taxon>Siphonobacter</taxon>
    </lineage>
</organism>
<dbReference type="PANTHER" id="PTHR36919:SF2">
    <property type="entry name" value="BLL6627 PROTEIN"/>
    <property type="match status" value="1"/>
</dbReference>
<dbReference type="EMBL" id="FNGS01000005">
    <property type="protein sequence ID" value="SDM20517.1"/>
    <property type="molecule type" value="Genomic_DNA"/>
</dbReference>
<dbReference type="PANTHER" id="PTHR36919">
    <property type="entry name" value="BLR1215 PROTEIN"/>
    <property type="match status" value="1"/>
</dbReference>
<dbReference type="OrthoDB" id="9814399at2"/>
<accession>A0A1G9RCC5</accession>
<dbReference type="Proteomes" id="UP000198901">
    <property type="component" value="Unassembled WGS sequence"/>
</dbReference>
<evidence type="ECO:0000256" key="1">
    <source>
        <dbReference type="SAM" id="SignalP"/>
    </source>
</evidence>
<protein>
    <recommendedName>
        <fullName evidence="2">DUF2147 domain-containing protein</fullName>
    </recommendedName>
</protein>
<sequence length="145" mass="16476">MKFLKLIAILLLITATRTFAQNGESAIVGKWESDKKDVRLEIFKQGDKYFGKYLWGNQIVEADGITSKKDVKNPDAKLRSRELIGIISLTDLKWDGDEYTGGRIYNAPSGDYYSCKAWVKEGKMYLRGYMGVSLLGKTATFHRHN</sequence>
<dbReference type="InterPro" id="IPR019223">
    <property type="entry name" value="DUF2147"/>
</dbReference>
<name>A0A1G9RCC5_9BACT</name>
<gene>
    <name evidence="3" type="ORF">SAMN04488090_2823</name>
</gene>
<feature type="signal peptide" evidence="1">
    <location>
        <begin position="1"/>
        <end position="20"/>
    </location>
</feature>
<keyword evidence="4" id="KW-1185">Reference proteome</keyword>
<dbReference type="Pfam" id="PF09917">
    <property type="entry name" value="DUF2147"/>
    <property type="match status" value="1"/>
</dbReference>
<dbReference type="Gene3D" id="2.40.128.520">
    <property type="match status" value="1"/>
</dbReference>
<dbReference type="RefSeq" id="WP_093203328.1">
    <property type="nucleotide sequence ID" value="NZ_FNGS01000005.1"/>
</dbReference>
<evidence type="ECO:0000313" key="4">
    <source>
        <dbReference type="Proteomes" id="UP000198901"/>
    </source>
</evidence>
<dbReference type="AlphaFoldDB" id="A0A1G9RCC5"/>
<keyword evidence="1" id="KW-0732">Signal</keyword>
<evidence type="ECO:0000259" key="2">
    <source>
        <dbReference type="Pfam" id="PF09917"/>
    </source>
</evidence>
<proteinExistence type="predicted"/>